<feature type="domain" description="Guanylate cyclase" evidence="2">
    <location>
        <begin position="79"/>
        <end position="241"/>
    </location>
</feature>
<dbReference type="GO" id="GO:0009190">
    <property type="term" value="P:cyclic nucleotide biosynthetic process"/>
    <property type="evidence" value="ECO:0007669"/>
    <property type="project" value="InterPro"/>
</dbReference>
<gene>
    <name evidence="3" type="ORF">CYMTET_22902</name>
</gene>
<evidence type="ECO:0000313" key="4">
    <source>
        <dbReference type="Proteomes" id="UP001190700"/>
    </source>
</evidence>
<name>A0AAE0FZI7_9CHLO</name>
<dbReference type="InterPro" id="IPR029787">
    <property type="entry name" value="Nucleotide_cyclase"/>
</dbReference>
<proteinExistence type="predicted"/>
<protein>
    <recommendedName>
        <fullName evidence="2">Guanylate cyclase domain-containing protein</fullName>
    </recommendedName>
</protein>
<feature type="domain" description="Guanylate cyclase" evidence="2">
    <location>
        <begin position="336"/>
        <end position="471"/>
    </location>
</feature>
<sequence length="1082" mass="119605">MASSNETSSNGWLAASRVKTAVSICDRLERQLESKKQDIQSDSVGSFLPRLLCQQIIEDSSYEGTALEFEAEGNAFRAAVLFSDASGFTALTEKLGLKEGGVEILCTVINDFFGRLIQITEKYGGDIVKFSGDALTIVFPVLEDRQPNYKTGKRFSEEDVIVYSPDMRTATARAAQCSIEVHAALSNFPAVIEDDPSKNIYLNLHMGLGVGLLTAVHVGGIFNRWEYVVAGPPMTQIGIAEPLAKNGETVLSPEAWEEIQDFAEGVELDDPRGKFVRLVRILQEVAKPRRLPELYLRPEYLEIVKRYIPNAYKHMMEDNWLISIPRSQIAQVRDISVIFVAVQGVTFCADDSGDCSTATASGQALMLCIQRIVFRWEGSVNKMLVDDKGLLVIIVLGLPPLPHANDPYRAVRVALDVTNELPEVMSQFSTDKITCSAGVASGQAFCGFVGSSKRREYTVMGDTVNLSARLMAAASNDEGGRGVLIDESTCLAARQEILSEALEPMKLKGKEKRVPVFRPMQVQSMTETKDLSLLGRHRELKTIRQMFAMLHTYNHGGTLVLTGRRGSGLSPLVNSLVESGKAAGFFVLTELNAEDRAREGVFKQQQRTGDRRTRTPTSVRRDSSSKVFFSNGDLAAAGAEDVTAAEVDLPYVLMAWHGIMEQILKEGSGRAGVGHLEYLLQSLPAKHHPQISDFNAVLPGVDKKIPEQEGYVCLYEEDGDNEHFVDGLLEMMKLLILRFAEDSNVMIVFHVETGTSAASSISAHSWHLLRKVSQECTKRDNMQSTLLLALVADRTVLFQVDQIQDIKHCLNEAKRTDSLMHLLPLSKETQKVFTAKLLLIEYGFECAPKDLPDTLLNVLQDRAGGNPKGMAEMIKALFDDGALSTHKSELSQGAMLQLEVNKDLYSVPVPSLLLGYARQRLDSLSRANKELNQLLSAIEETSFSVGTILKMLDFVYELKGAKESAEQLSWSYVSLTRALHDLVDEFVLIQVDPVPDTVLRLDPSAKAAFQFQNLLLKEESYKQILPTEKEILSKAYLRLTADKDPLPDATEEDFLSSISNAMFAVVSAPYTCISPTEHLPKQ</sequence>
<dbReference type="PANTHER" id="PTHR47455:SF1">
    <property type="entry name" value="GUANYLATE CYCLASE DOMAIN-CONTAINING PROTEIN"/>
    <property type="match status" value="1"/>
</dbReference>
<keyword evidence="4" id="KW-1185">Reference proteome</keyword>
<dbReference type="AlphaFoldDB" id="A0AAE0FZI7"/>
<dbReference type="Proteomes" id="UP001190700">
    <property type="component" value="Unassembled WGS sequence"/>
</dbReference>
<dbReference type="EMBL" id="LGRX02011719">
    <property type="protein sequence ID" value="KAK3268602.1"/>
    <property type="molecule type" value="Genomic_DNA"/>
</dbReference>
<dbReference type="InterPro" id="IPR001054">
    <property type="entry name" value="A/G_cyclase"/>
</dbReference>
<dbReference type="PROSITE" id="PS50125">
    <property type="entry name" value="GUANYLATE_CYCLASE_2"/>
    <property type="match status" value="2"/>
</dbReference>
<evidence type="ECO:0000256" key="1">
    <source>
        <dbReference type="SAM" id="MobiDB-lite"/>
    </source>
</evidence>
<feature type="compositionally biased region" description="Basic and acidic residues" evidence="1">
    <location>
        <begin position="608"/>
        <end position="622"/>
    </location>
</feature>
<dbReference type="CDD" id="cd07302">
    <property type="entry name" value="CHD"/>
    <property type="match status" value="2"/>
</dbReference>
<accession>A0AAE0FZI7</accession>
<comment type="caution">
    <text evidence="3">The sequence shown here is derived from an EMBL/GenBank/DDBJ whole genome shotgun (WGS) entry which is preliminary data.</text>
</comment>
<dbReference type="PANTHER" id="PTHR47455">
    <property type="entry name" value="ADENYLYL CYCLASE BETA"/>
    <property type="match status" value="1"/>
</dbReference>
<feature type="region of interest" description="Disordered" evidence="1">
    <location>
        <begin position="598"/>
        <end position="622"/>
    </location>
</feature>
<dbReference type="GO" id="GO:0035556">
    <property type="term" value="P:intracellular signal transduction"/>
    <property type="evidence" value="ECO:0007669"/>
    <property type="project" value="InterPro"/>
</dbReference>
<reference evidence="3 4" key="1">
    <citation type="journal article" date="2015" name="Genome Biol. Evol.">
        <title>Comparative Genomics of a Bacterivorous Green Alga Reveals Evolutionary Causalities and Consequences of Phago-Mixotrophic Mode of Nutrition.</title>
        <authorList>
            <person name="Burns J.A."/>
            <person name="Paasch A."/>
            <person name="Narechania A."/>
            <person name="Kim E."/>
        </authorList>
    </citation>
    <scope>NUCLEOTIDE SEQUENCE [LARGE SCALE GENOMIC DNA]</scope>
    <source>
        <strain evidence="3 4">PLY_AMNH</strain>
    </source>
</reference>
<dbReference type="SUPFAM" id="SSF55073">
    <property type="entry name" value="Nucleotide cyclase"/>
    <property type="match status" value="2"/>
</dbReference>
<dbReference type="Gene3D" id="3.30.70.1230">
    <property type="entry name" value="Nucleotide cyclase"/>
    <property type="match status" value="2"/>
</dbReference>
<dbReference type="Pfam" id="PF00211">
    <property type="entry name" value="Guanylate_cyc"/>
    <property type="match status" value="1"/>
</dbReference>
<evidence type="ECO:0000313" key="3">
    <source>
        <dbReference type="EMBL" id="KAK3268602.1"/>
    </source>
</evidence>
<evidence type="ECO:0000259" key="2">
    <source>
        <dbReference type="PROSITE" id="PS50125"/>
    </source>
</evidence>
<organism evidence="3 4">
    <name type="scientific">Cymbomonas tetramitiformis</name>
    <dbReference type="NCBI Taxonomy" id="36881"/>
    <lineage>
        <taxon>Eukaryota</taxon>
        <taxon>Viridiplantae</taxon>
        <taxon>Chlorophyta</taxon>
        <taxon>Pyramimonadophyceae</taxon>
        <taxon>Pyramimonadales</taxon>
        <taxon>Pyramimonadaceae</taxon>
        <taxon>Cymbomonas</taxon>
    </lineage>
</organism>